<evidence type="ECO:0000313" key="6">
    <source>
        <dbReference type="Proteomes" id="UP000248544"/>
    </source>
</evidence>
<name>A0A2W2GQ28_9ACTN</name>
<dbReference type="SMART" id="SM00823">
    <property type="entry name" value="PKS_PP"/>
    <property type="match status" value="1"/>
</dbReference>
<organism evidence="5 6">
    <name type="scientific">Spongiactinospora gelatinilytica</name>
    <dbReference type="NCBI Taxonomy" id="2666298"/>
    <lineage>
        <taxon>Bacteria</taxon>
        <taxon>Bacillati</taxon>
        <taxon>Actinomycetota</taxon>
        <taxon>Actinomycetes</taxon>
        <taxon>Streptosporangiales</taxon>
        <taxon>Streptosporangiaceae</taxon>
        <taxon>Spongiactinospora</taxon>
    </lineage>
</organism>
<dbReference type="Pfam" id="PF00550">
    <property type="entry name" value="PP-binding"/>
    <property type="match status" value="1"/>
</dbReference>
<dbReference type="GO" id="GO:0004312">
    <property type="term" value="F:fatty acid synthase activity"/>
    <property type="evidence" value="ECO:0007669"/>
    <property type="project" value="TreeGrafter"/>
</dbReference>
<dbReference type="EMBL" id="POUA01000056">
    <property type="protein sequence ID" value="PZG50611.1"/>
    <property type="molecule type" value="Genomic_DNA"/>
</dbReference>
<protein>
    <recommendedName>
        <fullName evidence="4">Carrier domain-containing protein</fullName>
    </recommendedName>
</protein>
<comment type="caution">
    <text evidence="5">The sequence shown here is derived from an EMBL/GenBank/DDBJ whole genome shotgun (WGS) entry which is preliminary data.</text>
</comment>
<proteinExistence type="predicted"/>
<dbReference type="PANTHER" id="PTHR43775">
    <property type="entry name" value="FATTY ACID SYNTHASE"/>
    <property type="match status" value="1"/>
</dbReference>
<dbReference type="AlphaFoldDB" id="A0A2W2GQ28"/>
<evidence type="ECO:0000256" key="2">
    <source>
        <dbReference type="ARBA" id="ARBA00022553"/>
    </source>
</evidence>
<evidence type="ECO:0000259" key="4">
    <source>
        <dbReference type="PROSITE" id="PS50075"/>
    </source>
</evidence>
<dbReference type="InterPro" id="IPR036736">
    <property type="entry name" value="ACP-like_sf"/>
</dbReference>
<keyword evidence="6" id="KW-1185">Reference proteome</keyword>
<dbReference type="PROSITE" id="PS50075">
    <property type="entry name" value="CARRIER"/>
    <property type="match status" value="1"/>
</dbReference>
<dbReference type="GO" id="GO:0006633">
    <property type="term" value="P:fatty acid biosynthetic process"/>
    <property type="evidence" value="ECO:0007669"/>
    <property type="project" value="TreeGrafter"/>
</dbReference>
<keyword evidence="3" id="KW-0808">Transferase</keyword>
<evidence type="ECO:0000256" key="3">
    <source>
        <dbReference type="ARBA" id="ARBA00022679"/>
    </source>
</evidence>
<keyword evidence="1" id="KW-0596">Phosphopantetheine</keyword>
<sequence>MVPFEVDEALTLFDHALTTDAAGVVPVRYDLAALRARGDTLPHLLRGLLPKERRTAATTATNAEAFRGKLDALSPEERDQAVLDLVRTHVATVLGHRSADAIGPQRAFQELGFDSLGAVELRNGLNAATGLRLPATVIFDHPNAQALAERIRKEMAGSEEDEAIRKIIESIPLTSLKSSGLLDRLMELAGHNGGTQTNNGGDIDDMDAESLINLVLDDTSGEAWNADE</sequence>
<gene>
    <name evidence="5" type="ORF">C1I98_10100</name>
</gene>
<evidence type="ECO:0000313" key="5">
    <source>
        <dbReference type="EMBL" id="PZG50611.1"/>
    </source>
</evidence>
<keyword evidence="2" id="KW-0597">Phosphoprotein</keyword>
<dbReference type="FunFam" id="1.10.1200.10:FF:000007">
    <property type="entry name" value="Probable polyketide synthase pks17"/>
    <property type="match status" value="1"/>
</dbReference>
<dbReference type="InterPro" id="IPR009081">
    <property type="entry name" value="PP-bd_ACP"/>
</dbReference>
<feature type="domain" description="Carrier" evidence="4">
    <location>
        <begin position="80"/>
        <end position="155"/>
    </location>
</feature>
<evidence type="ECO:0000256" key="1">
    <source>
        <dbReference type="ARBA" id="ARBA00022450"/>
    </source>
</evidence>
<dbReference type="GO" id="GO:0031177">
    <property type="term" value="F:phosphopantetheine binding"/>
    <property type="evidence" value="ECO:0007669"/>
    <property type="project" value="InterPro"/>
</dbReference>
<accession>A0A2W2GQ28</accession>
<reference evidence="5 6" key="1">
    <citation type="submission" date="2018-01" db="EMBL/GenBank/DDBJ databases">
        <title>Draft genome sequence of Sphaerisporangium sp. 7K107.</title>
        <authorList>
            <person name="Sahin N."/>
            <person name="Saygin H."/>
            <person name="Ay H."/>
        </authorList>
    </citation>
    <scope>NUCLEOTIDE SEQUENCE [LARGE SCALE GENOMIC DNA]</scope>
    <source>
        <strain evidence="5 6">7K107</strain>
    </source>
</reference>
<dbReference type="InterPro" id="IPR050091">
    <property type="entry name" value="PKS_NRPS_Biosynth_Enz"/>
</dbReference>
<dbReference type="InterPro" id="IPR020806">
    <property type="entry name" value="PKS_PP-bd"/>
</dbReference>
<dbReference type="PANTHER" id="PTHR43775:SF51">
    <property type="entry name" value="INACTIVE PHENOLPHTHIOCEROL SYNTHESIS POLYKETIDE SYNTHASE TYPE I PKS1-RELATED"/>
    <property type="match status" value="1"/>
</dbReference>
<dbReference type="Proteomes" id="UP000248544">
    <property type="component" value="Unassembled WGS sequence"/>
</dbReference>
<dbReference type="PROSITE" id="PS00012">
    <property type="entry name" value="PHOSPHOPANTETHEINE"/>
    <property type="match status" value="1"/>
</dbReference>
<dbReference type="InterPro" id="IPR006162">
    <property type="entry name" value="Ppantetheine_attach_site"/>
</dbReference>
<dbReference type="Gene3D" id="1.10.1200.10">
    <property type="entry name" value="ACP-like"/>
    <property type="match status" value="1"/>
</dbReference>
<dbReference type="SUPFAM" id="SSF47336">
    <property type="entry name" value="ACP-like"/>
    <property type="match status" value="1"/>
</dbReference>
<dbReference type="SMART" id="SM01294">
    <property type="entry name" value="PKS_PP_betabranch"/>
    <property type="match status" value="1"/>
</dbReference>